<protein>
    <submittedName>
        <fullName evidence="1">Uncharacterized protein</fullName>
    </submittedName>
</protein>
<reference evidence="1" key="1">
    <citation type="journal article" date="2021" name="Genome Biol. Evol.">
        <title>A High-Quality Reference Genome for a Parasitic Bivalve with Doubly Uniparental Inheritance (Bivalvia: Unionida).</title>
        <authorList>
            <person name="Smith C.H."/>
        </authorList>
    </citation>
    <scope>NUCLEOTIDE SEQUENCE</scope>
    <source>
        <strain evidence="1">CHS0354</strain>
    </source>
</reference>
<evidence type="ECO:0000313" key="2">
    <source>
        <dbReference type="Proteomes" id="UP001195483"/>
    </source>
</evidence>
<dbReference type="AlphaFoldDB" id="A0AAE0S9Z7"/>
<name>A0AAE0S9Z7_9BIVA</name>
<dbReference type="EMBL" id="JAEAOA010002357">
    <property type="protein sequence ID" value="KAK3587738.1"/>
    <property type="molecule type" value="Genomic_DNA"/>
</dbReference>
<keyword evidence="2" id="KW-1185">Reference proteome</keyword>
<evidence type="ECO:0000313" key="1">
    <source>
        <dbReference type="EMBL" id="KAK3587738.1"/>
    </source>
</evidence>
<gene>
    <name evidence="1" type="ORF">CHS0354_042692</name>
</gene>
<comment type="caution">
    <text evidence="1">The sequence shown here is derived from an EMBL/GenBank/DDBJ whole genome shotgun (WGS) entry which is preliminary data.</text>
</comment>
<organism evidence="1 2">
    <name type="scientific">Potamilus streckersoni</name>
    <dbReference type="NCBI Taxonomy" id="2493646"/>
    <lineage>
        <taxon>Eukaryota</taxon>
        <taxon>Metazoa</taxon>
        <taxon>Spiralia</taxon>
        <taxon>Lophotrochozoa</taxon>
        <taxon>Mollusca</taxon>
        <taxon>Bivalvia</taxon>
        <taxon>Autobranchia</taxon>
        <taxon>Heteroconchia</taxon>
        <taxon>Palaeoheterodonta</taxon>
        <taxon>Unionida</taxon>
        <taxon>Unionoidea</taxon>
        <taxon>Unionidae</taxon>
        <taxon>Ambleminae</taxon>
        <taxon>Lampsilini</taxon>
        <taxon>Potamilus</taxon>
    </lineage>
</organism>
<reference evidence="1" key="2">
    <citation type="journal article" date="2021" name="Genome Biol. Evol.">
        <title>Developing a high-quality reference genome for a parasitic bivalve with doubly uniparental inheritance (Bivalvia: Unionida).</title>
        <authorList>
            <person name="Smith C.H."/>
        </authorList>
    </citation>
    <scope>NUCLEOTIDE SEQUENCE</scope>
    <source>
        <strain evidence="1">CHS0354</strain>
        <tissue evidence="1">Mantle</tissue>
    </source>
</reference>
<proteinExistence type="predicted"/>
<accession>A0AAE0S9Z7</accession>
<sequence>MTQWGQNNNTLERCYDNDVRIIEHFSISQGFPAFDGGNILRMTVDRASCNCPCQPYRSHFSRLGMDSYLYQLSGGKRASTDL</sequence>
<reference evidence="1" key="3">
    <citation type="submission" date="2023-05" db="EMBL/GenBank/DDBJ databases">
        <authorList>
            <person name="Smith C.H."/>
        </authorList>
    </citation>
    <scope>NUCLEOTIDE SEQUENCE</scope>
    <source>
        <strain evidence="1">CHS0354</strain>
        <tissue evidence="1">Mantle</tissue>
    </source>
</reference>
<dbReference type="Proteomes" id="UP001195483">
    <property type="component" value="Unassembled WGS sequence"/>
</dbReference>